<evidence type="ECO:0000256" key="18">
    <source>
        <dbReference type="ARBA" id="ARBA00023204"/>
    </source>
</evidence>
<dbReference type="CDD" id="cd06147">
    <property type="entry name" value="Rrp6p_like_exo"/>
    <property type="match status" value="1"/>
</dbReference>
<evidence type="ECO:0000259" key="24">
    <source>
        <dbReference type="PROSITE" id="PS50967"/>
    </source>
</evidence>
<evidence type="ECO:0000256" key="2">
    <source>
        <dbReference type="ARBA" id="ARBA00004496"/>
    </source>
</evidence>
<keyword evidence="10" id="KW-0479">Metal-binding</keyword>
<keyword evidence="17" id="KW-0694">RNA-binding</keyword>
<keyword evidence="9" id="KW-0540">Nuclease</keyword>
<keyword evidence="6" id="KW-1017">Isopeptide bond</keyword>
<dbReference type="Pfam" id="PF01612">
    <property type="entry name" value="DNA_pol_A_exo1"/>
    <property type="match status" value="1"/>
</dbReference>
<dbReference type="InterPro" id="IPR012588">
    <property type="entry name" value="Exosome-assoc_fac_Rrp6_N"/>
</dbReference>
<dbReference type="GO" id="GO:0005737">
    <property type="term" value="C:cytoplasm"/>
    <property type="evidence" value="ECO:0007669"/>
    <property type="project" value="UniProtKB-SubCell"/>
</dbReference>
<evidence type="ECO:0000256" key="17">
    <source>
        <dbReference type="ARBA" id="ARBA00022884"/>
    </source>
</evidence>
<dbReference type="PANTHER" id="PTHR12124">
    <property type="entry name" value="POLYMYOSITIS/SCLERODERMA AUTOANTIGEN-RELATED"/>
    <property type="match status" value="1"/>
</dbReference>
<dbReference type="GO" id="GO:0046872">
    <property type="term" value="F:metal ion binding"/>
    <property type="evidence" value="ECO:0007669"/>
    <property type="project" value="UniProtKB-KW"/>
</dbReference>
<evidence type="ECO:0000256" key="16">
    <source>
        <dbReference type="ARBA" id="ARBA00022843"/>
    </source>
</evidence>
<keyword evidence="11" id="KW-0227">DNA damage</keyword>
<dbReference type="GO" id="GO:0006281">
    <property type="term" value="P:DNA repair"/>
    <property type="evidence" value="ECO:0007669"/>
    <property type="project" value="UniProtKB-KW"/>
</dbReference>
<evidence type="ECO:0000256" key="10">
    <source>
        <dbReference type="ARBA" id="ARBA00022723"/>
    </source>
</evidence>
<evidence type="ECO:0000256" key="8">
    <source>
        <dbReference type="ARBA" id="ARBA00022553"/>
    </source>
</evidence>
<dbReference type="InterPro" id="IPR012337">
    <property type="entry name" value="RNaseH-like_sf"/>
</dbReference>
<organism evidence="25 26">
    <name type="scientific">Petromyzon marinus</name>
    <name type="common">Sea lamprey</name>
    <dbReference type="NCBI Taxonomy" id="7757"/>
    <lineage>
        <taxon>Eukaryota</taxon>
        <taxon>Metazoa</taxon>
        <taxon>Chordata</taxon>
        <taxon>Craniata</taxon>
        <taxon>Vertebrata</taxon>
        <taxon>Cyclostomata</taxon>
        <taxon>Hyperoartia</taxon>
        <taxon>Petromyzontiformes</taxon>
        <taxon>Petromyzontidae</taxon>
        <taxon>Petromyzon</taxon>
    </lineage>
</organism>
<dbReference type="GO" id="GO:0071039">
    <property type="term" value="P:nuclear polyadenylation-dependent CUT catabolic process"/>
    <property type="evidence" value="ECO:0007669"/>
    <property type="project" value="TreeGrafter"/>
</dbReference>
<keyword evidence="12" id="KW-0378">Hydrolase</keyword>
<dbReference type="FunFam" id="1.10.150.80:FF:000001">
    <property type="entry name" value="Putative exosome component 10"/>
    <property type="match status" value="1"/>
</dbReference>
<dbReference type="SMART" id="SM00341">
    <property type="entry name" value="HRDC"/>
    <property type="match status" value="1"/>
</dbReference>
<feature type="compositionally biased region" description="Basic and acidic residues" evidence="23">
    <location>
        <begin position="802"/>
        <end position="813"/>
    </location>
</feature>
<dbReference type="InterPro" id="IPR002121">
    <property type="entry name" value="HRDC_dom"/>
</dbReference>
<dbReference type="Gene3D" id="1.10.150.80">
    <property type="entry name" value="HRDC domain"/>
    <property type="match status" value="1"/>
</dbReference>
<keyword evidence="15" id="KW-0460">Magnesium</keyword>
<evidence type="ECO:0000256" key="13">
    <source>
        <dbReference type="ARBA" id="ARBA00022835"/>
    </source>
</evidence>
<keyword evidence="25" id="KW-1185">Reference proteome</keyword>
<dbReference type="GO" id="GO:0071038">
    <property type="term" value="P:TRAMP-dependent tRNA surveillance pathway"/>
    <property type="evidence" value="ECO:0007669"/>
    <property type="project" value="TreeGrafter"/>
</dbReference>
<dbReference type="KEGG" id="pmrn:116939031"/>
<evidence type="ECO:0000256" key="7">
    <source>
        <dbReference type="ARBA" id="ARBA00022552"/>
    </source>
</evidence>
<dbReference type="InterPro" id="IPR002562">
    <property type="entry name" value="3'-5'_exonuclease_dom"/>
</dbReference>
<protein>
    <recommendedName>
        <fullName evidence="22">Exosome complex component 10</fullName>
    </recommendedName>
</protein>
<dbReference type="SUPFAM" id="SSF47819">
    <property type="entry name" value="HRDC-like"/>
    <property type="match status" value="1"/>
</dbReference>
<dbReference type="Gene3D" id="3.30.420.10">
    <property type="entry name" value="Ribonuclease H-like superfamily/Ribonuclease H"/>
    <property type="match status" value="1"/>
</dbReference>
<evidence type="ECO:0000256" key="11">
    <source>
        <dbReference type="ARBA" id="ARBA00022763"/>
    </source>
</evidence>
<sequence length="855" mass="96374">MADAVSNGGVGGPDPDPLGREPIPGFADVDAYVQHVLGSVVKATRASMGMPSPGEELDFYQTFPAVRNVYENSAQRLLNGISNLSRYYGCRGHVTDSMDPEERFEGLVDATDTILERVGTLLDEVSGVNKNKAPVLPQGTLPPKTIVSSWNRRNQESASARGRTFHALQAKNIARPQLSFTQRVDNSNVPFLPKLRVKPNALKPLPAALRLRRDVRPDDLDVPPALADLLHQQRTHTQEDVYLCPPYQFELESFTPSEELLQEPEPQKFRPLEETPLTLVTSLEELAQVNEKLLQCKEFAVDLEHHSYRSFLGITCLMQISTREEDFIIDTLMLRDDLHILNEAFTNPKIVKVFHGADSDIEWLQRDLGLYVVGLFDTHPAARSLGLARNSLAHLLMHYCSLSTDKQYQLADWRIRPLLPDMLHYARADTHYLLYVYDRVRADLLTKALGRPNLLQLVWDQSRTVALKRYHKPVFTEDSYLELLHKHKQPLDVQQSSAARLLYAWGHRTARTEDESTGYVLPNHMLMKIAEEMPRELQGVLACCNPVPPLVRQNANELWQLVKQARLVPLIKSETPIKAPSRTFITRTERLENPLFCPHDGLSLDDRQPITRHGTEVEGARRAVPATRPVLTLFDDSEEQQNEARTAQSSTSQMKAARVLQTFVNPFGMYLPSSDGKSLPFQEKKLDPNSKVFEICSRWKLMKAPEKPKKSSAQPAKAKHAEKKMKVERPQEEPVAVPTVREQKQGAIRREAPGAAEVTEVGGKRQRADSDSSPAPPLVPDDFTPHEYTEADAHIFTAGCSRGRDQNRHTTRQDKHKLRGRGQSGRTVFRGSARGMTYMQGHSGRGGSRQAWPKK</sequence>
<dbReference type="GO" id="GO:0071035">
    <property type="term" value="P:nuclear polyadenylation-dependent rRNA catabolic process"/>
    <property type="evidence" value="ECO:0007669"/>
    <property type="project" value="TreeGrafter"/>
</dbReference>
<dbReference type="SMART" id="SM00474">
    <property type="entry name" value="35EXOc"/>
    <property type="match status" value="1"/>
</dbReference>
<dbReference type="GO" id="GO:0071044">
    <property type="term" value="P:histone mRNA catabolic process"/>
    <property type="evidence" value="ECO:0007669"/>
    <property type="project" value="TreeGrafter"/>
</dbReference>
<evidence type="ECO:0000313" key="25">
    <source>
        <dbReference type="Proteomes" id="UP001318040"/>
    </source>
</evidence>
<evidence type="ECO:0000256" key="1">
    <source>
        <dbReference type="ARBA" id="ARBA00001946"/>
    </source>
</evidence>
<keyword evidence="18" id="KW-0234">DNA repair</keyword>
<dbReference type="PROSITE" id="PS50967">
    <property type="entry name" value="HRDC"/>
    <property type="match status" value="1"/>
</dbReference>
<evidence type="ECO:0000256" key="20">
    <source>
        <dbReference type="ARBA" id="ARBA00043957"/>
    </source>
</evidence>
<evidence type="ECO:0000256" key="23">
    <source>
        <dbReference type="SAM" id="MobiDB-lite"/>
    </source>
</evidence>
<dbReference type="Proteomes" id="UP001318040">
    <property type="component" value="Chromosome 5"/>
</dbReference>
<dbReference type="GO" id="GO:0000176">
    <property type="term" value="C:nuclear exosome (RNase complex)"/>
    <property type="evidence" value="ECO:0007669"/>
    <property type="project" value="InterPro"/>
</dbReference>
<keyword evidence="7" id="KW-0698">rRNA processing</keyword>
<comment type="subcellular location">
    <subcellularLocation>
        <location evidence="2">Cytoplasm</location>
    </subcellularLocation>
    <subcellularLocation>
        <location evidence="3">Nucleus</location>
        <location evidence="3">Nucleolus</location>
    </subcellularLocation>
    <subcellularLocation>
        <location evidence="4">Nucleus</location>
        <location evidence="4">Nucleoplasm</location>
    </subcellularLocation>
</comment>
<name>A0AAJ7SNV7_PETMA</name>
<dbReference type="FunFam" id="3.30.420.10:FF:000022">
    <property type="entry name" value="Exosome component 10"/>
    <property type="match status" value="1"/>
</dbReference>
<dbReference type="GO" id="GO:0071037">
    <property type="term" value="P:nuclear polyadenylation-dependent snRNA catabolic process"/>
    <property type="evidence" value="ECO:0007669"/>
    <property type="project" value="TreeGrafter"/>
</dbReference>
<evidence type="ECO:0000313" key="26">
    <source>
        <dbReference type="RefSeq" id="XP_032802795.1"/>
    </source>
</evidence>
<evidence type="ECO:0000256" key="5">
    <source>
        <dbReference type="ARBA" id="ARBA00022490"/>
    </source>
</evidence>
<keyword evidence="14" id="KW-0269">Exonuclease</keyword>
<comment type="subunit">
    <text evidence="21">Component of the RNA exosome complex. The catalytically inactive RNA exosome core complex (Exo-9) associates with the catalytic subunit EXOSC10/RRP6 (via its N-terminus). Exo-9 may associate with DIS3 to form the nucleolar exosome complex, or DIS3L to form the cytoplasmic exosome complex. The RNA exosome complex interacts with cofactors C1D/RRP47, MPHOSPH6/MPP6 and MTREX/MTR4. Interacts with MTREX; the interaction with MTREX mediates the association of MTREX with nuclear RNA exosomes. Part of the small subunit (SSU) processome, composed of more than 70 proteins and the RNA chaperone small nucleolar RNA (snoRNA) U3. Interacts with ALYREF/THOC4. Interacts with DHX36; this interaction occurs in a RNase-insensitive manner. Interacts with NRDE2. Interacts (via C-terminus) with USP36 (via C-terminus); the interaction is facilitated by the association with RNA and promotes sumoylation of EXOSC10.</text>
</comment>
<dbReference type="AlphaFoldDB" id="A0AAJ7SNV7"/>
<keyword evidence="13" id="KW-0271">Exosome</keyword>
<keyword evidence="19" id="KW-0539">Nucleus</keyword>
<dbReference type="GO" id="GO:0003727">
    <property type="term" value="F:single-stranded RNA binding"/>
    <property type="evidence" value="ECO:0007669"/>
    <property type="project" value="TreeGrafter"/>
</dbReference>
<dbReference type="RefSeq" id="XP_032802795.1">
    <property type="nucleotide sequence ID" value="XM_032946904.1"/>
</dbReference>
<evidence type="ECO:0000256" key="4">
    <source>
        <dbReference type="ARBA" id="ARBA00004642"/>
    </source>
</evidence>
<feature type="region of interest" description="Disordered" evidence="23">
    <location>
        <begin position="800"/>
        <end position="855"/>
    </location>
</feature>
<dbReference type="GO" id="GO:0000175">
    <property type="term" value="F:3'-5'-RNA exonuclease activity"/>
    <property type="evidence" value="ECO:0007669"/>
    <property type="project" value="InterPro"/>
</dbReference>
<dbReference type="SUPFAM" id="SSF53098">
    <property type="entry name" value="Ribonuclease H-like"/>
    <property type="match status" value="1"/>
</dbReference>
<dbReference type="PANTHER" id="PTHR12124:SF47">
    <property type="entry name" value="EXOSOME COMPONENT 10"/>
    <property type="match status" value="1"/>
</dbReference>
<dbReference type="GO" id="GO:0071040">
    <property type="term" value="P:nuclear polyadenylation-dependent antisense transcript catabolic process"/>
    <property type="evidence" value="ECO:0007669"/>
    <property type="project" value="TreeGrafter"/>
</dbReference>
<dbReference type="Pfam" id="PF08066">
    <property type="entry name" value="PMC2NT"/>
    <property type="match status" value="1"/>
</dbReference>
<feature type="region of interest" description="Disordered" evidence="23">
    <location>
        <begin position="1"/>
        <end position="23"/>
    </location>
</feature>
<dbReference type="InterPro" id="IPR045092">
    <property type="entry name" value="Rrp6-like"/>
</dbReference>
<dbReference type="GO" id="GO:0071036">
    <property type="term" value="P:nuclear polyadenylation-dependent snoRNA catabolic process"/>
    <property type="evidence" value="ECO:0007669"/>
    <property type="project" value="TreeGrafter"/>
</dbReference>
<keyword evidence="8" id="KW-0597">Phosphoprotein</keyword>
<evidence type="ECO:0000256" key="6">
    <source>
        <dbReference type="ARBA" id="ARBA00022499"/>
    </source>
</evidence>
<feature type="region of interest" description="Disordered" evidence="23">
    <location>
        <begin position="704"/>
        <end position="779"/>
    </location>
</feature>
<evidence type="ECO:0000256" key="12">
    <source>
        <dbReference type="ARBA" id="ARBA00022801"/>
    </source>
</evidence>
<evidence type="ECO:0000256" key="19">
    <source>
        <dbReference type="ARBA" id="ARBA00023242"/>
    </source>
</evidence>
<dbReference type="GO" id="GO:0005730">
    <property type="term" value="C:nucleolus"/>
    <property type="evidence" value="ECO:0007669"/>
    <property type="project" value="UniProtKB-SubCell"/>
</dbReference>
<dbReference type="GO" id="GO:0000166">
    <property type="term" value="F:nucleotide binding"/>
    <property type="evidence" value="ECO:0007669"/>
    <property type="project" value="InterPro"/>
</dbReference>
<feature type="compositionally biased region" description="Basic and acidic residues" evidence="23">
    <location>
        <begin position="741"/>
        <end position="752"/>
    </location>
</feature>
<accession>A0AAJ7SNV7</accession>
<proteinExistence type="inferred from homology"/>
<dbReference type="GO" id="GO:0000467">
    <property type="term" value="P:exonucleolytic trimming to generate mature 3'-end of 5.8S rRNA from tricistronic rRNA transcript (SSU-rRNA, 5.8S rRNA, LSU-rRNA)"/>
    <property type="evidence" value="ECO:0007669"/>
    <property type="project" value="InterPro"/>
</dbReference>
<evidence type="ECO:0000256" key="15">
    <source>
        <dbReference type="ARBA" id="ARBA00022842"/>
    </source>
</evidence>
<dbReference type="GO" id="GO:0005654">
    <property type="term" value="C:nucleoplasm"/>
    <property type="evidence" value="ECO:0007669"/>
    <property type="project" value="UniProtKB-SubCell"/>
</dbReference>
<dbReference type="InterPro" id="IPR049559">
    <property type="entry name" value="Rrp6p-like_exo"/>
</dbReference>
<feature type="domain" description="HRDC" evidence="24">
    <location>
        <begin position="492"/>
        <end position="572"/>
    </location>
</feature>
<dbReference type="Pfam" id="PF00570">
    <property type="entry name" value="HRDC"/>
    <property type="match status" value="1"/>
</dbReference>
<gene>
    <name evidence="26" type="primary">EXOSC10</name>
</gene>
<evidence type="ECO:0000256" key="9">
    <source>
        <dbReference type="ARBA" id="ARBA00022722"/>
    </source>
</evidence>
<reference evidence="26" key="1">
    <citation type="submission" date="2025-08" db="UniProtKB">
        <authorList>
            <consortium name="RefSeq"/>
        </authorList>
    </citation>
    <scope>IDENTIFICATION</scope>
    <source>
        <tissue evidence="26">Sperm</tissue>
    </source>
</reference>
<comment type="similarity">
    <text evidence="20">Belongs to the exosome component 10/RRP6 family.</text>
</comment>
<dbReference type="GO" id="GO:0071051">
    <property type="term" value="P:poly(A)-dependent snoRNA 3'-end processing"/>
    <property type="evidence" value="ECO:0007669"/>
    <property type="project" value="TreeGrafter"/>
</dbReference>
<dbReference type="InterPro" id="IPR044876">
    <property type="entry name" value="HRDC_dom_sf"/>
</dbReference>
<evidence type="ECO:0000256" key="14">
    <source>
        <dbReference type="ARBA" id="ARBA00022839"/>
    </source>
</evidence>
<keyword evidence="5" id="KW-0963">Cytoplasm</keyword>
<evidence type="ECO:0000256" key="3">
    <source>
        <dbReference type="ARBA" id="ARBA00004604"/>
    </source>
</evidence>
<dbReference type="InterPro" id="IPR036397">
    <property type="entry name" value="RNaseH_sf"/>
</dbReference>
<comment type="cofactor">
    <cofactor evidence="1">
        <name>Mg(2+)</name>
        <dbReference type="ChEBI" id="CHEBI:18420"/>
    </cofactor>
</comment>
<dbReference type="GO" id="GO:0019219">
    <property type="term" value="P:regulation of nucleobase-containing compound metabolic process"/>
    <property type="evidence" value="ECO:0007669"/>
    <property type="project" value="UniProtKB-ARBA"/>
</dbReference>
<dbReference type="InterPro" id="IPR010997">
    <property type="entry name" value="HRDC-like_sf"/>
</dbReference>
<evidence type="ECO:0000256" key="21">
    <source>
        <dbReference type="ARBA" id="ARBA00065628"/>
    </source>
</evidence>
<keyword evidence="16" id="KW-0832">Ubl conjugation</keyword>
<evidence type="ECO:0000256" key="22">
    <source>
        <dbReference type="ARBA" id="ARBA00070703"/>
    </source>
</evidence>